<dbReference type="Proteomes" id="UP000027265">
    <property type="component" value="Unassembled WGS sequence"/>
</dbReference>
<evidence type="ECO:0000256" key="1">
    <source>
        <dbReference type="SAM" id="MobiDB-lite"/>
    </source>
</evidence>
<evidence type="ECO:0000313" key="3">
    <source>
        <dbReference type="Proteomes" id="UP000027265"/>
    </source>
</evidence>
<feature type="region of interest" description="Disordered" evidence="1">
    <location>
        <begin position="893"/>
        <end position="918"/>
    </location>
</feature>
<organism evidence="2 3">
    <name type="scientific">Jaapia argillacea MUCL 33604</name>
    <dbReference type="NCBI Taxonomy" id="933084"/>
    <lineage>
        <taxon>Eukaryota</taxon>
        <taxon>Fungi</taxon>
        <taxon>Dikarya</taxon>
        <taxon>Basidiomycota</taxon>
        <taxon>Agaricomycotina</taxon>
        <taxon>Agaricomycetes</taxon>
        <taxon>Agaricomycetidae</taxon>
        <taxon>Jaapiales</taxon>
        <taxon>Jaapiaceae</taxon>
        <taxon>Jaapia</taxon>
    </lineage>
</organism>
<name>A0A067PG90_9AGAM</name>
<proteinExistence type="predicted"/>
<dbReference type="EMBL" id="KL197737">
    <property type="protein sequence ID" value="KDQ52865.1"/>
    <property type="molecule type" value="Genomic_DNA"/>
</dbReference>
<dbReference type="InParanoid" id="A0A067PG90"/>
<evidence type="ECO:0000313" key="2">
    <source>
        <dbReference type="EMBL" id="KDQ52865.1"/>
    </source>
</evidence>
<reference evidence="3" key="1">
    <citation type="journal article" date="2014" name="Proc. Natl. Acad. Sci. U.S.A.">
        <title>Extensive sampling of basidiomycete genomes demonstrates inadequacy of the white-rot/brown-rot paradigm for wood decay fungi.</title>
        <authorList>
            <person name="Riley R."/>
            <person name="Salamov A.A."/>
            <person name="Brown D.W."/>
            <person name="Nagy L.G."/>
            <person name="Floudas D."/>
            <person name="Held B.W."/>
            <person name="Levasseur A."/>
            <person name="Lombard V."/>
            <person name="Morin E."/>
            <person name="Otillar R."/>
            <person name="Lindquist E.A."/>
            <person name="Sun H."/>
            <person name="LaButti K.M."/>
            <person name="Schmutz J."/>
            <person name="Jabbour D."/>
            <person name="Luo H."/>
            <person name="Baker S.E."/>
            <person name="Pisabarro A.G."/>
            <person name="Walton J.D."/>
            <person name="Blanchette R.A."/>
            <person name="Henrissat B."/>
            <person name="Martin F."/>
            <person name="Cullen D."/>
            <person name="Hibbett D.S."/>
            <person name="Grigoriev I.V."/>
        </authorList>
    </citation>
    <scope>NUCLEOTIDE SEQUENCE [LARGE SCALE GENOMIC DNA]</scope>
    <source>
        <strain evidence="3">MUCL 33604</strain>
    </source>
</reference>
<sequence>MLLLGGGTFIQTYHDIDRYLAKVDPNYWHCLDLGVLRSFSDLLSRSYKAEVVWPSFCATVLAFHGKIWDCYHNSVWALQSQVELLMSHELTIWELDHPEDITPFVKGIVEALQCLAIDRELERDKMTYARFERSVRRLLEESRLCKRVHIVGRRFGPQSTQQVLKNMWSQMVVSIRTLSGFVFEHAPPTFTPANHSDGPPIEVSELAGGASPLSSMCKPMLDSASNVLPPESSSTRSLQAYTCPTVDDQSGNTLLSSKPLNSLSFGSRKGAISKSDILEFQLIQRGGSEDCGTRRAGTVAVTARGYDHTSADLWCGLKWHPSSQQEPSSVAFTQRLGTKDLNTPQANDCLEVSLILPSSIRNHFLMDSNQSTASELLPRNSTNLRDVDVNLVSLSQARELTGSECTTLLPHFSSPLPWGTPRKFIEPAEEYSNCSLALPDDCQVRWTYLNPGIRVLSDRQPSLVNSINMTESEVRRKGPETDGIDVTARVKCRTELLPICPSTTAPPTARSLEVLDVSLLSHKPSAVNVTGLPTPSYMGFSSASLLRSNSPALGGLETKIQVTSGTSRIVQICDSTESSPSNRLIWDTQPHHIGHSISETNGNVPATSKLTLVQPSTTCYSSTLTLDGTPAWNLSKPRGRHWPTRSSSEQRSQIDPGHNTPNCVDPSSINALLAGSNLPLLLAGLASSWLQRPLSSLRLVVSHASLGDQLNPTLKPQAGHASIPLERWPVEHIPAEAMLKDPNKSNFNSLRIQTQHSSEGGIHNPKAVLLCRQVSPSSLKHLVVESLCLRLVGSLCLTGSASVGRRANSINEPLTQGPTRIAASFGDPQRLDDVQPALLRSFDCEEHDISGSRPSISLLERQEELTPGGWNKVLRGDGLDGVGLVTQNHYEISHSSFPNGTPTRQPPSSSPTLSRDSSLRSLKLPRYNTSSLCLPSSVHRLLPLKMTVNLKLGRPPLRPRQSDLDDWDSRPVIPVVECEETQSELWRGYWEVWVSQEVWSFHPLAPVAYGNTEFTPTHLSHILAPFKLSSAVLPSTGCHISFQLVQRTKTITCTSEVSDALSKPLSLTTYVSEAQAQLQPSSMAQMSDGLPSSLLNLAPSMLTHAPPSASTLFVPASQESQYGSWRVNPHNPASESSLKYLQSVDREPANLIPSWILSIQRMPSPSIKREAFFCDHNTVTQTSGYSRDKPQSMNSTHVTERFGCSAWSREHFSLCAPAHLSNNHFNKLAVHPLSGGTIKLANLCLEDGYPDVDTLGSLQIGVQLQTLVHRWFHGHSESSLSPCYALTLPRGSDQFFAGPCLTWY</sequence>
<keyword evidence="3" id="KW-1185">Reference proteome</keyword>
<accession>A0A067PG90</accession>
<feature type="compositionally biased region" description="Polar residues" evidence="1">
    <location>
        <begin position="644"/>
        <end position="661"/>
    </location>
</feature>
<protein>
    <submittedName>
        <fullName evidence="2">Uncharacterized protein</fullName>
    </submittedName>
</protein>
<gene>
    <name evidence="2" type="ORF">JAAARDRAFT_50078</name>
</gene>
<feature type="region of interest" description="Disordered" evidence="1">
    <location>
        <begin position="635"/>
        <end position="661"/>
    </location>
</feature>
<dbReference type="HOGENOM" id="CLU_261225_0_0_1"/>